<dbReference type="EMBL" id="CMVM020000517">
    <property type="status" value="NOT_ANNOTATED_CDS"/>
    <property type="molecule type" value="Genomic_DNA"/>
</dbReference>
<dbReference type="AlphaFoldDB" id="A0A8R1XUY0"/>
<dbReference type="InterPro" id="IPR027417">
    <property type="entry name" value="P-loop_NTPase"/>
</dbReference>
<dbReference type="EMBL" id="CMVM020000518">
    <property type="status" value="NOT_ANNOTATED_CDS"/>
    <property type="molecule type" value="Genomic_DNA"/>
</dbReference>
<dbReference type="EnsemblMetazoa" id="OVOC12553.1">
    <property type="protein sequence ID" value="OVOC12553.1"/>
    <property type="gene ID" value="WBGene00249362"/>
</dbReference>
<keyword evidence="3" id="KW-1185">Reference proteome</keyword>
<sequence length="124" mass="14570">MIERMGAKFADNLDSPRLLKTHFTCNSNFTFLDGRIFIRRDGSEDWKNYFTRDHSDRLDAIYHKYLTGTIAEHWWEEEITWDKTEEDIGIESDLSFTSVAEECCSSSSKARFLGIFSSIFHRIN</sequence>
<dbReference type="GO" id="GO:0008146">
    <property type="term" value="F:sulfotransferase activity"/>
    <property type="evidence" value="ECO:0007669"/>
    <property type="project" value="InterPro"/>
</dbReference>
<dbReference type="InterPro" id="IPR000863">
    <property type="entry name" value="Sulfotransferase_dom"/>
</dbReference>
<dbReference type="Proteomes" id="UP000024404">
    <property type="component" value="Unassembled WGS sequence"/>
</dbReference>
<feature type="domain" description="Sulfotransferase" evidence="1">
    <location>
        <begin position="35"/>
        <end position="68"/>
    </location>
</feature>
<protein>
    <submittedName>
        <fullName evidence="2">Sulfotransfer_1 domain-containing protein</fullName>
    </submittedName>
</protein>
<dbReference type="Pfam" id="PF00685">
    <property type="entry name" value="Sulfotransfer_1"/>
    <property type="match status" value="1"/>
</dbReference>
<proteinExistence type="predicted"/>
<name>A0A8R1XUY0_ONCVO</name>
<dbReference type="SUPFAM" id="SSF52540">
    <property type="entry name" value="P-loop containing nucleoside triphosphate hydrolases"/>
    <property type="match status" value="1"/>
</dbReference>
<organism evidence="2 3">
    <name type="scientific">Onchocerca volvulus</name>
    <dbReference type="NCBI Taxonomy" id="6282"/>
    <lineage>
        <taxon>Eukaryota</taxon>
        <taxon>Metazoa</taxon>
        <taxon>Ecdysozoa</taxon>
        <taxon>Nematoda</taxon>
        <taxon>Chromadorea</taxon>
        <taxon>Rhabditida</taxon>
        <taxon>Spirurina</taxon>
        <taxon>Spiruromorpha</taxon>
        <taxon>Filarioidea</taxon>
        <taxon>Onchocercidae</taxon>
        <taxon>Onchocerca</taxon>
    </lineage>
</organism>
<evidence type="ECO:0000313" key="3">
    <source>
        <dbReference type="Proteomes" id="UP000024404"/>
    </source>
</evidence>
<evidence type="ECO:0000313" key="2">
    <source>
        <dbReference type="EnsemblMetazoa" id="OVOC12553.1"/>
    </source>
</evidence>
<accession>A0A8R1XUY0</accession>
<reference evidence="3" key="1">
    <citation type="submission" date="2013-10" db="EMBL/GenBank/DDBJ databases">
        <title>Genome sequencing of Onchocerca volvulus.</title>
        <authorList>
            <person name="Cotton J."/>
            <person name="Tsai J."/>
            <person name="Stanley E."/>
            <person name="Tracey A."/>
            <person name="Holroyd N."/>
            <person name="Lustigman S."/>
            <person name="Berriman M."/>
        </authorList>
    </citation>
    <scope>NUCLEOTIDE SEQUENCE</scope>
</reference>
<reference evidence="2" key="2">
    <citation type="submission" date="2022-06" db="UniProtKB">
        <authorList>
            <consortium name="EnsemblMetazoa"/>
        </authorList>
    </citation>
    <scope>IDENTIFICATION</scope>
</reference>
<evidence type="ECO:0000259" key="1">
    <source>
        <dbReference type="Pfam" id="PF00685"/>
    </source>
</evidence>
<dbReference type="Gene3D" id="3.40.50.300">
    <property type="entry name" value="P-loop containing nucleotide triphosphate hydrolases"/>
    <property type="match status" value="1"/>
</dbReference>